<dbReference type="VEuPathDB" id="AmoebaDB:NAEGRDRAFT_75289"/>
<feature type="repeat" description="RCC1" evidence="1">
    <location>
        <begin position="196"/>
        <end position="251"/>
    </location>
</feature>
<dbReference type="InterPro" id="IPR000408">
    <property type="entry name" value="Reg_chr_condens"/>
</dbReference>
<proteinExistence type="predicted"/>
<organism evidence="3">
    <name type="scientific">Naegleria gruberi</name>
    <name type="common">Amoeba</name>
    <dbReference type="NCBI Taxonomy" id="5762"/>
    <lineage>
        <taxon>Eukaryota</taxon>
        <taxon>Discoba</taxon>
        <taxon>Heterolobosea</taxon>
        <taxon>Tetramitia</taxon>
        <taxon>Eutetramitia</taxon>
        <taxon>Vahlkampfiidae</taxon>
        <taxon>Naegleria</taxon>
    </lineage>
</organism>
<dbReference type="Gene3D" id="2.130.10.30">
    <property type="entry name" value="Regulator of chromosome condensation 1/beta-lactamase-inhibitor protein II"/>
    <property type="match status" value="1"/>
</dbReference>
<gene>
    <name evidence="2" type="ORF">NAEGRDRAFT_75289</name>
</gene>
<accession>D2W1W1</accession>
<dbReference type="AlphaFoldDB" id="D2W1W1"/>
<dbReference type="RefSeq" id="XP_002669676.1">
    <property type="nucleotide sequence ID" value="XM_002669630.1"/>
</dbReference>
<dbReference type="PANTHER" id="PTHR45982:SF1">
    <property type="entry name" value="REGULATOR OF CHROMOSOME CONDENSATION"/>
    <property type="match status" value="1"/>
</dbReference>
<dbReference type="Proteomes" id="UP000006671">
    <property type="component" value="Unassembled WGS sequence"/>
</dbReference>
<sequence length="433" mass="48949">MQIHFQCCQQTESPLVAYDQSKSEGKILLDKIKGWRNEQHEVEFSHFLARRDRTFAITRSDHQIYWITRSMCHKLENRMKVYFVASSYGHVMFLTDPIDQNTGNCVAYNPHGYTVHRLPNGHSYTVPKKSSVIGFRLHGSAELFGGETKTFSLDLSDPGMLEFLHMQDVEKCLDINEYVVYMSCAAYTSILLTNHGRLMICGSNGFGELGFDVKDNKTEKLDVHPIHKQDPNLFFTKTACGDHNIVVITKEGLVYVTGYNSSNELGLSSTSSVFQLQPSKLFNEYAAKDPFIDVACHYYGAILLGKSGSVYISGGSQKHVRKYSIPPSHDMFSQYLNVGSNSNSLFAIANNETSILLTQFSREGDNIYHTAHNYCYDSHRYSSTITGSENNTMTCILLRNETINTKFQSNLALHLSLYNGENEKTFSDLIIKV</sequence>
<reference evidence="2 3" key="1">
    <citation type="journal article" date="2010" name="Cell">
        <title>The genome of Naegleria gruberi illuminates early eukaryotic versatility.</title>
        <authorList>
            <person name="Fritz-Laylin L.K."/>
            <person name="Prochnik S.E."/>
            <person name="Ginger M.L."/>
            <person name="Dacks J.B."/>
            <person name="Carpenter M.L."/>
            <person name="Field M.C."/>
            <person name="Kuo A."/>
            <person name="Paredez A."/>
            <person name="Chapman J."/>
            <person name="Pham J."/>
            <person name="Shu S."/>
            <person name="Neupane R."/>
            <person name="Cipriano M."/>
            <person name="Mancuso J."/>
            <person name="Tu H."/>
            <person name="Salamov A."/>
            <person name="Lindquist E."/>
            <person name="Shapiro H."/>
            <person name="Lucas S."/>
            <person name="Grigoriev I.V."/>
            <person name="Cande W.Z."/>
            <person name="Fulton C."/>
            <person name="Rokhsar D.S."/>
            <person name="Dawson S.C."/>
        </authorList>
    </citation>
    <scope>NUCLEOTIDE SEQUENCE [LARGE SCALE GENOMIC DNA]</scope>
    <source>
        <strain evidence="2 3">NEG-M</strain>
    </source>
</reference>
<evidence type="ECO:0000313" key="2">
    <source>
        <dbReference type="EMBL" id="EFC36932.1"/>
    </source>
</evidence>
<keyword evidence="3" id="KW-1185">Reference proteome</keyword>
<dbReference type="PANTHER" id="PTHR45982">
    <property type="entry name" value="REGULATOR OF CHROMOSOME CONDENSATION"/>
    <property type="match status" value="1"/>
</dbReference>
<dbReference type="EMBL" id="GG738923">
    <property type="protein sequence ID" value="EFC36932.1"/>
    <property type="molecule type" value="Genomic_DNA"/>
</dbReference>
<evidence type="ECO:0000313" key="3">
    <source>
        <dbReference type="Proteomes" id="UP000006671"/>
    </source>
</evidence>
<evidence type="ECO:0000256" key="1">
    <source>
        <dbReference type="PROSITE-ProRule" id="PRU00235"/>
    </source>
</evidence>
<dbReference type="SUPFAM" id="SSF50985">
    <property type="entry name" value="RCC1/BLIP-II"/>
    <property type="match status" value="1"/>
</dbReference>
<name>D2W1W1_NAEGR</name>
<dbReference type="KEGG" id="ngr:NAEGRDRAFT_75289"/>
<dbReference type="GeneID" id="8856236"/>
<protein>
    <submittedName>
        <fullName evidence="2">Predicted protein</fullName>
    </submittedName>
</protein>
<dbReference type="PROSITE" id="PS50012">
    <property type="entry name" value="RCC1_3"/>
    <property type="match status" value="1"/>
</dbReference>
<dbReference type="OrthoDB" id="10256179at2759"/>
<dbReference type="InterPro" id="IPR009091">
    <property type="entry name" value="RCC1/BLIP-II"/>
</dbReference>
<dbReference type="InParanoid" id="D2W1W1"/>
<dbReference type="InterPro" id="IPR051553">
    <property type="entry name" value="Ran_GTPase-activating"/>
</dbReference>